<dbReference type="GO" id="GO:0016887">
    <property type="term" value="F:ATP hydrolysis activity"/>
    <property type="evidence" value="ECO:0007669"/>
    <property type="project" value="InterPro"/>
</dbReference>
<dbReference type="FunFam" id="1.10.8.60:FF:000022">
    <property type="entry name" value="Fidgetin like 1"/>
    <property type="match status" value="1"/>
</dbReference>
<keyword evidence="3 4" id="KW-0067">ATP-binding</keyword>
<dbReference type="SUPFAM" id="SSF52540">
    <property type="entry name" value="P-loop containing nucleoside triphosphate hydrolases"/>
    <property type="match status" value="1"/>
</dbReference>
<feature type="domain" description="AAA+ ATPase" evidence="6">
    <location>
        <begin position="452"/>
        <end position="588"/>
    </location>
</feature>
<protein>
    <recommendedName>
        <fullName evidence="6">AAA+ ATPase domain-containing protein</fullName>
    </recommendedName>
</protein>
<dbReference type="InterPro" id="IPR015415">
    <property type="entry name" value="Spast_Vps4_C"/>
</dbReference>
<evidence type="ECO:0000313" key="8">
    <source>
        <dbReference type="Proteomes" id="UP000242715"/>
    </source>
</evidence>
<dbReference type="InterPro" id="IPR027417">
    <property type="entry name" value="P-loop_NTPase"/>
</dbReference>
<dbReference type="FunFam" id="3.40.50.300:FF:000093">
    <property type="entry name" value="Fidgetin-like 1"/>
    <property type="match status" value="1"/>
</dbReference>
<evidence type="ECO:0000256" key="5">
    <source>
        <dbReference type="SAM" id="MobiDB-lite"/>
    </source>
</evidence>
<evidence type="ECO:0000259" key="6">
    <source>
        <dbReference type="SMART" id="SM00382"/>
    </source>
</evidence>
<dbReference type="InterPro" id="IPR003960">
    <property type="entry name" value="ATPase_AAA_CS"/>
</dbReference>
<keyword evidence="8" id="KW-1185">Reference proteome</keyword>
<name>A0A2Z6PJW0_TRISU</name>
<dbReference type="PROSITE" id="PS00674">
    <property type="entry name" value="AAA"/>
    <property type="match status" value="1"/>
</dbReference>
<dbReference type="EMBL" id="DF974106">
    <property type="protein sequence ID" value="GAU45197.1"/>
    <property type="molecule type" value="Genomic_DNA"/>
</dbReference>
<gene>
    <name evidence="7" type="ORF">TSUD_139020</name>
</gene>
<proteinExistence type="inferred from homology"/>
<dbReference type="Gene3D" id="1.10.8.60">
    <property type="match status" value="1"/>
</dbReference>
<dbReference type="PANTHER" id="PTHR23074">
    <property type="entry name" value="AAA DOMAIN-CONTAINING"/>
    <property type="match status" value="1"/>
</dbReference>
<dbReference type="InterPro" id="IPR050304">
    <property type="entry name" value="MT-severing_AAA_ATPase"/>
</dbReference>
<accession>A0A2Z6PJW0</accession>
<dbReference type="InterPro" id="IPR041569">
    <property type="entry name" value="AAA_lid_3"/>
</dbReference>
<comment type="similarity">
    <text evidence="1 4">Belongs to the AAA ATPase family.</text>
</comment>
<evidence type="ECO:0000256" key="4">
    <source>
        <dbReference type="RuleBase" id="RU003651"/>
    </source>
</evidence>
<dbReference type="AlphaFoldDB" id="A0A2Z6PJW0"/>
<dbReference type="Pfam" id="PF17862">
    <property type="entry name" value="AAA_lid_3"/>
    <property type="match status" value="1"/>
</dbReference>
<evidence type="ECO:0000313" key="7">
    <source>
        <dbReference type="EMBL" id="GAU45197.1"/>
    </source>
</evidence>
<dbReference type="OrthoDB" id="10251136at2759"/>
<evidence type="ECO:0000256" key="1">
    <source>
        <dbReference type="ARBA" id="ARBA00006914"/>
    </source>
</evidence>
<evidence type="ECO:0000256" key="2">
    <source>
        <dbReference type="ARBA" id="ARBA00022741"/>
    </source>
</evidence>
<keyword evidence="2 4" id="KW-0547">Nucleotide-binding</keyword>
<dbReference type="GO" id="GO:0005524">
    <property type="term" value="F:ATP binding"/>
    <property type="evidence" value="ECO:0007669"/>
    <property type="project" value="UniProtKB-KW"/>
</dbReference>
<feature type="region of interest" description="Disordered" evidence="5">
    <location>
        <begin position="312"/>
        <end position="334"/>
    </location>
</feature>
<reference evidence="8" key="1">
    <citation type="journal article" date="2017" name="Front. Plant Sci.">
        <title>Climate Clever Clovers: New Paradigm to Reduce the Environmental Footprint of Ruminants by Breeding Low Methanogenic Forages Utilizing Haplotype Variation.</title>
        <authorList>
            <person name="Kaur P."/>
            <person name="Appels R."/>
            <person name="Bayer P.E."/>
            <person name="Keeble-Gagnere G."/>
            <person name="Wang J."/>
            <person name="Hirakawa H."/>
            <person name="Shirasawa K."/>
            <person name="Vercoe P."/>
            <person name="Stefanova K."/>
            <person name="Durmic Z."/>
            <person name="Nichols P."/>
            <person name="Revell C."/>
            <person name="Isobe S.N."/>
            <person name="Edwards D."/>
            <person name="Erskine W."/>
        </authorList>
    </citation>
    <scope>NUCLEOTIDE SEQUENCE [LARGE SCALE GENOMIC DNA]</scope>
    <source>
        <strain evidence="8">cv. Daliak</strain>
    </source>
</reference>
<dbReference type="Pfam" id="PF09336">
    <property type="entry name" value="Vps4_C"/>
    <property type="match status" value="1"/>
</dbReference>
<dbReference type="Proteomes" id="UP000242715">
    <property type="component" value="Unassembled WGS sequence"/>
</dbReference>
<dbReference type="Gene3D" id="3.40.50.300">
    <property type="entry name" value="P-loop containing nucleotide triphosphate hydrolases"/>
    <property type="match status" value="1"/>
</dbReference>
<dbReference type="Pfam" id="PF00004">
    <property type="entry name" value="AAA"/>
    <property type="match status" value="1"/>
</dbReference>
<sequence length="697" mass="77055">MEEESVKKCWRKEVDENLQRLHSLLFGVERALDEQNRDFSSAYILSLRLIGFIDSRSQSEIDQAFLQQTRRQALTYLHTAKQSLTPLIDRQAFEKAKRSPGPIFNSTGDIDIDKIRNSKYFQALLKPSKEKDCNQLVDQLGKQNKTGREASKGVVQAKLTSIYGKSSLRTSNGSKSFFNLKNNNPEDCIVIGRPQSHGIHTKGPGVSSIFEVEGEGRACGNTFPKKRAHVENTSSGVGYVSSVFEVEGEGRAGGNTFPTRRAHVENTSPRVGYVKSPSIKEEVNPDVAGNGFVTAKAKLLMDVKQKWGAIGSPSAPVSPECDNSPANRQYGGRSYGVSRRGIRSNFVPPIKSNGSNTGNITSRIAGNKCGDSLDESTKKCLEMLYGPDGELPEKLRNLEPRLIEHVSNEIMDKDPNVLWDDIAGLAHAKNCVHEMVILPLQRPDLFMGCRSPGRGLLLFGPPGTGKTMIGKAIAGEAKATFFYISASSLTSKWIGEGEKLVRALFGVASCRQPAVIFVDEIDSLLSQRKSEGEHEASRRLKTQFLIEMEGFDGGNDQILLIGATNRPQELDEAARRRLTKRLYIPLPSSEARAWIARSLLEKDGLFNLSNEEMEVICNLTDGYSGSDMKNLVKDASMGPLREKIRQGVKILDLKKEDIRPVTLQDFKDSLNEVRPSVSPDELGTYEQWNKKFGSLAV</sequence>
<evidence type="ECO:0000256" key="3">
    <source>
        <dbReference type="ARBA" id="ARBA00022840"/>
    </source>
</evidence>
<dbReference type="InterPro" id="IPR056224">
    <property type="entry name" value="FIGL1_N"/>
</dbReference>
<dbReference type="InterPro" id="IPR003593">
    <property type="entry name" value="AAA+_ATPase"/>
</dbReference>
<dbReference type="PANTHER" id="PTHR23074:SF17">
    <property type="entry name" value="FIDGETIN-LIKE PROTEIN 1"/>
    <property type="match status" value="1"/>
</dbReference>
<organism evidence="7 8">
    <name type="scientific">Trifolium subterraneum</name>
    <name type="common">Subterranean clover</name>
    <dbReference type="NCBI Taxonomy" id="3900"/>
    <lineage>
        <taxon>Eukaryota</taxon>
        <taxon>Viridiplantae</taxon>
        <taxon>Streptophyta</taxon>
        <taxon>Embryophyta</taxon>
        <taxon>Tracheophyta</taxon>
        <taxon>Spermatophyta</taxon>
        <taxon>Magnoliopsida</taxon>
        <taxon>eudicotyledons</taxon>
        <taxon>Gunneridae</taxon>
        <taxon>Pentapetalae</taxon>
        <taxon>rosids</taxon>
        <taxon>fabids</taxon>
        <taxon>Fabales</taxon>
        <taxon>Fabaceae</taxon>
        <taxon>Papilionoideae</taxon>
        <taxon>50 kb inversion clade</taxon>
        <taxon>NPAAA clade</taxon>
        <taxon>Hologalegina</taxon>
        <taxon>IRL clade</taxon>
        <taxon>Trifolieae</taxon>
        <taxon>Trifolium</taxon>
    </lineage>
</organism>
<dbReference type="Pfam" id="PF24347">
    <property type="entry name" value="FIGL1_N"/>
    <property type="match status" value="1"/>
</dbReference>
<dbReference type="SMART" id="SM00382">
    <property type="entry name" value="AAA"/>
    <property type="match status" value="1"/>
</dbReference>
<dbReference type="InterPro" id="IPR003959">
    <property type="entry name" value="ATPase_AAA_core"/>
</dbReference>